<evidence type="ECO:0000313" key="2">
    <source>
        <dbReference type="Proteomes" id="UP000232688"/>
    </source>
</evidence>
<dbReference type="VEuPathDB" id="FungiDB:RhiirFUN_003990"/>
<dbReference type="VEuPathDB" id="FungiDB:RhiirA1_541044"/>
<proteinExistence type="predicted"/>
<accession>A0A2N0R5A4</accession>
<dbReference type="AlphaFoldDB" id="A0A2N0R5A4"/>
<dbReference type="EMBL" id="LLXH01001533">
    <property type="protein sequence ID" value="PKC58486.1"/>
    <property type="molecule type" value="Genomic_DNA"/>
</dbReference>
<evidence type="ECO:0008006" key="3">
    <source>
        <dbReference type="Google" id="ProtNLM"/>
    </source>
</evidence>
<comment type="caution">
    <text evidence="1">The sequence shown here is derived from an EMBL/GenBank/DDBJ whole genome shotgun (WGS) entry which is preliminary data.</text>
</comment>
<gene>
    <name evidence="1" type="ORF">RhiirA1_541044</name>
</gene>
<name>A0A2N0R5A4_9GLOM</name>
<reference evidence="1 2" key="1">
    <citation type="submission" date="2017-10" db="EMBL/GenBank/DDBJ databases">
        <title>Extensive intraspecific genome diversity in a model arbuscular mycorrhizal fungus.</title>
        <authorList>
            <person name="Chen E.C.H."/>
            <person name="Morin E."/>
            <person name="Baudet D."/>
            <person name="Noel J."/>
            <person name="Ndikumana S."/>
            <person name="Charron P."/>
            <person name="St-Onge C."/>
            <person name="Giorgi J."/>
            <person name="Grigoriev I.V."/>
            <person name="Roux C."/>
            <person name="Martin F.M."/>
            <person name="Corradi N."/>
        </authorList>
    </citation>
    <scope>NUCLEOTIDE SEQUENCE [LARGE SCALE GENOMIC DNA]</scope>
    <source>
        <strain evidence="1 2">A1</strain>
    </source>
</reference>
<organism evidence="1 2">
    <name type="scientific">Rhizophagus irregularis</name>
    <dbReference type="NCBI Taxonomy" id="588596"/>
    <lineage>
        <taxon>Eukaryota</taxon>
        <taxon>Fungi</taxon>
        <taxon>Fungi incertae sedis</taxon>
        <taxon>Mucoromycota</taxon>
        <taxon>Glomeromycotina</taxon>
        <taxon>Glomeromycetes</taxon>
        <taxon>Glomerales</taxon>
        <taxon>Glomeraceae</taxon>
        <taxon>Rhizophagus</taxon>
    </lineage>
</organism>
<dbReference type="Proteomes" id="UP000232688">
    <property type="component" value="Unassembled WGS sequence"/>
</dbReference>
<sequence length="578" mass="69718">MACSKVFLGNFPELTYDIIQYFQDDIPTLRSCILVNKFLCQITIPLLWKDPFSMKNPKNYKNFHFIEIYLQKINESDKTLLNKCGIKLPTKTFFNYSNFIKCINTRNICSIIMNWFEINRTNKNFTFSNGRIFFLLIKIFIENEAKLNTFEIEISYKYLTMGKKYFNSTFNLILDNPKFINNLKNLKLHFNEAIKKYDFNYEFLKCFYYHCNSISSFHIRFSEYKSFKDNHFIIENQLSQIINSQKNLKIIFSHIRYINEYMLPFSSESIPLYNIIGGNTDSSKSLKNIIFHRIDFRTIIYIKKAFEQLNVLESIHVIDCLIFNSNFIQQIIDLNKPFKLISLFIRKDEHEFFMSDENRNLQIELLMKLFQKVGEYLENIGFDLYVNDELKYKSLEFINNYCKRIKFFGIHTSSIQKAHIVLDSVKIFEQTLNYLSISTFTSYDEKDESRIELLLRLAHVLPCKLEYLNLYFNTQIRKNIWEVFLKSLNHVFIKKLLFKINNLFDDFLPYIKEYIMKEKRVEYLAIEGYIEIQASTYRDKKELFFMTDELKEFESYNIKVKEYNNLYVRAYEFIDEMY</sequence>
<protein>
    <recommendedName>
        <fullName evidence="3">F-box domain-containing protein</fullName>
    </recommendedName>
</protein>
<reference evidence="1 2" key="2">
    <citation type="submission" date="2017-10" db="EMBL/GenBank/DDBJ databases">
        <title>Genome analyses suggest a sexual origin of heterokaryosis in a supposedly ancient asexual fungus.</title>
        <authorList>
            <person name="Corradi N."/>
            <person name="Sedzielewska K."/>
            <person name="Noel J."/>
            <person name="Charron P."/>
            <person name="Farinelli L."/>
            <person name="Marton T."/>
            <person name="Kruger M."/>
            <person name="Pelin A."/>
            <person name="Brachmann A."/>
            <person name="Corradi N."/>
        </authorList>
    </citation>
    <scope>NUCLEOTIDE SEQUENCE [LARGE SCALE GENOMIC DNA]</scope>
    <source>
        <strain evidence="1 2">A1</strain>
    </source>
</reference>
<evidence type="ECO:0000313" key="1">
    <source>
        <dbReference type="EMBL" id="PKC58486.1"/>
    </source>
</evidence>